<keyword evidence="2" id="KW-0489">Methyltransferase</keyword>
<proteinExistence type="predicted"/>
<dbReference type="GO" id="GO:0008757">
    <property type="term" value="F:S-adenosylmethionine-dependent methyltransferase activity"/>
    <property type="evidence" value="ECO:0007669"/>
    <property type="project" value="InterPro"/>
</dbReference>
<dbReference type="AlphaFoldDB" id="D7CQL0"/>
<dbReference type="HOGENOM" id="CLU_037990_11_1_0"/>
<dbReference type="CDD" id="cd02440">
    <property type="entry name" value="AdoMet_MTases"/>
    <property type="match status" value="1"/>
</dbReference>
<dbReference type="PANTHER" id="PTHR43591">
    <property type="entry name" value="METHYLTRANSFERASE"/>
    <property type="match status" value="1"/>
</dbReference>
<dbReference type="GO" id="GO:0032259">
    <property type="term" value="P:methylation"/>
    <property type="evidence" value="ECO:0007669"/>
    <property type="project" value="UniProtKB-KW"/>
</dbReference>
<dbReference type="InterPro" id="IPR029063">
    <property type="entry name" value="SAM-dependent_MTases_sf"/>
</dbReference>
<evidence type="ECO:0000313" key="3">
    <source>
        <dbReference type="Proteomes" id="UP000000379"/>
    </source>
</evidence>
<evidence type="ECO:0000313" key="2">
    <source>
        <dbReference type="EMBL" id="ADI14994.1"/>
    </source>
</evidence>
<accession>D7CQL0</accession>
<keyword evidence="3" id="KW-1185">Reference proteome</keyword>
<feature type="domain" description="Methyltransferase type 11" evidence="1">
    <location>
        <begin position="87"/>
        <end position="183"/>
    </location>
</feature>
<dbReference type="Proteomes" id="UP000000379">
    <property type="component" value="Chromosome"/>
</dbReference>
<organism evidence="2 3">
    <name type="scientific">Truepera radiovictrix (strain DSM 17093 / CIP 108686 / LMG 22925 / RQ-24)</name>
    <dbReference type="NCBI Taxonomy" id="649638"/>
    <lineage>
        <taxon>Bacteria</taxon>
        <taxon>Thermotogati</taxon>
        <taxon>Deinococcota</taxon>
        <taxon>Deinococci</taxon>
        <taxon>Trueperales</taxon>
        <taxon>Trueperaceae</taxon>
        <taxon>Truepera</taxon>
    </lineage>
</organism>
<dbReference type="KEGG" id="tra:Trad_1878"/>
<dbReference type="eggNOG" id="COG2226">
    <property type="taxonomic scope" value="Bacteria"/>
</dbReference>
<protein>
    <submittedName>
        <fullName evidence="2">Methyltransferase type 11</fullName>
    </submittedName>
</protein>
<name>D7CQL0_TRURR</name>
<dbReference type="STRING" id="649638.Trad_1878"/>
<dbReference type="Pfam" id="PF08241">
    <property type="entry name" value="Methyltransf_11"/>
    <property type="match status" value="1"/>
</dbReference>
<dbReference type="SUPFAM" id="SSF53335">
    <property type="entry name" value="S-adenosyl-L-methionine-dependent methyltransferases"/>
    <property type="match status" value="1"/>
</dbReference>
<dbReference type="InterPro" id="IPR013216">
    <property type="entry name" value="Methyltransf_11"/>
</dbReference>
<gene>
    <name evidence="2" type="ordered locus">Trad_1878</name>
</gene>
<keyword evidence="2" id="KW-0808">Transferase</keyword>
<dbReference type="Gene3D" id="3.40.50.150">
    <property type="entry name" value="Vaccinia Virus protein VP39"/>
    <property type="match status" value="1"/>
</dbReference>
<evidence type="ECO:0000259" key="1">
    <source>
        <dbReference type="Pfam" id="PF08241"/>
    </source>
</evidence>
<reference evidence="2 3" key="2">
    <citation type="journal article" date="2011" name="Stand. Genomic Sci.">
        <title>Complete genome sequence of Truepera radiovictrix type strain (RQ-24).</title>
        <authorList>
            <person name="Ivanova N."/>
            <person name="Rohde C."/>
            <person name="Munk C."/>
            <person name="Nolan M."/>
            <person name="Lucas S."/>
            <person name="Del Rio T.G."/>
            <person name="Tice H."/>
            <person name="Deshpande S."/>
            <person name="Cheng J.F."/>
            <person name="Tapia R."/>
            <person name="Han C."/>
            <person name="Goodwin L."/>
            <person name="Pitluck S."/>
            <person name="Liolios K."/>
            <person name="Mavromatis K."/>
            <person name="Mikhailova N."/>
            <person name="Pati A."/>
            <person name="Chen A."/>
            <person name="Palaniappan K."/>
            <person name="Land M."/>
            <person name="Hauser L."/>
            <person name="Chang Y.J."/>
            <person name="Jeffries C.D."/>
            <person name="Brambilla E."/>
            <person name="Rohde M."/>
            <person name="Goker M."/>
            <person name="Tindall B.J."/>
            <person name="Woyke T."/>
            <person name="Bristow J."/>
            <person name="Eisen J.A."/>
            <person name="Markowitz V."/>
            <person name="Hugenholtz P."/>
            <person name="Kyrpides N.C."/>
            <person name="Klenk H.P."/>
            <person name="Lapidus A."/>
        </authorList>
    </citation>
    <scope>NUCLEOTIDE SEQUENCE [LARGE SCALE GENOMIC DNA]</scope>
    <source>
        <strain evidence="3">DSM 17093 / CIP 108686 / LMG 22925 / RQ-24</strain>
    </source>
</reference>
<dbReference type="EMBL" id="CP002049">
    <property type="protein sequence ID" value="ADI14994.1"/>
    <property type="molecule type" value="Genomic_DNA"/>
</dbReference>
<reference evidence="3" key="1">
    <citation type="submission" date="2010-05" db="EMBL/GenBank/DDBJ databases">
        <title>The complete genome of Truepera radiovictris DSM 17093.</title>
        <authorList>
            <consortium name="US DOE Joint Genome Institute (JGI-PGF)"/>
            <person name="Lucas S."/>
            <person name="Copeland A."/>
            <person name="Lapidus A."/>
            <person name="Glavina del Rio T."/>
            <person name="Dalin E."/>
            <person name="Tice H."/>
            <person name="Bruce D."/>
            <person name="Goodwin L."/>
            <person name="Pitluck S."/>
            <person name="Kyrpides N."/>
            <person name="Mavromatis K."/>
            <person name="Ovchinnikova G."/>
            <person name="Munk A.C."/>
            <person name="Detter J.C."/>
            <person name="Han C."/>
            <person name="Tapia R."/>
            <person name="Land M."/>
            <person name="Hauser L."/>
            <person name="Markowitz V."/>
            <person name="Cheng J.-F."/>
            <person name="Hugenholtz P."/>
            <person name="Woyke T."/>
            <person name="Wu D."/>
            <person name="Tindall B."/>
            <person name="Pomrenke H.G."/>
            <person name="Brambilla E."/>
            <person name="Klenk H.-P."/>
            <person name="Eisen J.A."/>
        </authorList>
    </citation>
    <scope>NUCLEOTIDE SEQUENCE [LARGE SCALE GENOMIC DNA]</scope>
    <source>
        <strain evidence="3">DSM 17093 / CIP 108686 / LMG 22925 / RQ-24</strain>
    </source>
</reference>
<sequence>MCHAGGVSAELFAAPVPFEEGIYRALTRVPPLPLAQRSNFWPATAALYEPLWRHRSIGLLTRGGFSTERELALMLSWLRPRPGETVLDAAASAGLYARTLLRHEPGLTVHALDLSLPFLQRAKTYAERDGIAPTLVHADVRALPYRDGVFDAVVCGGSPNEFTELPAALAEFARVLKPGGRLWLMYLSRAETLPGRLGQGLLRLTGLRFPEPEALEAAAKAVGLEPQRAQHRGRVALTLFRRT</sequence>